<organism evidence="1 2">
    <name type="scientific">Niabella ginsengisoli</name>
    <dbReference type="NCBI Taxonomy" id="522298"/>
    <lineage>
        <taxon>Bacteria</taxon>
        <taxon>Pseudomonadati</taxon>
        <taxon>Bacteroidota</taxon>
        <taxon>Chitinophagia</taxon>
        <taxon>Chitinophagales</taxon>
        <taxon>Chitinophagaceae</taxon>
        <taxon>Niabella</taxon>
    </lineage>
</organism>
<dbReference type="InterPro" id="IPR047324">
    <property type="entry name" value="LbH_gamma_CA-like"/>
</dbReference>
<evidence type="ECO:0000313" key="2">
    <source>
        <dbReference type="Proteomes" id="UP001202248"/>
    </source>
</evidence>
<comment type="caution">
    <text evidence="1">The sequence shown here is derived from an EMBL/GenBank/DDBJ whole genome shotgun (WGS) entry which is preliminary data.</text>
</comment>
<dbReference type="EMBL" id="JAKWBL010000001">
    <property type="protein sequence ID" value="MCH5596483.1"/>
    <property type="molecule type" value="Genomic_DNA"/>
</dbReference>
<sequence length="211" mass="22511">MDNTFEYTRVMNCVYSWSNIDSIGAFIILAETIVMPVILSVEGKAPVFGENCFIAPNATIVGDVVMGEQCSVWFNAVLRGDVNFIKMGNKVNVQDGACIHCTYEGAATTIGNNVSIGHNAIVHGCTVHDNVLIGMGAIVMDNAVVNSNTIIAAGAVVLENTICEAGSIYAGVPAKKVKSISEALVNGQINRIADNYVKYSSWFDEVNEAPK</sequence>
<keyword evidence="2" id="KW-1185">Reference proteome</keyword>
<reference evidence="1 2" key="1">
    <citation type="submission" date="2022-02" db="EMBL/GenBank/DDBJ databases">
        <authorList>
            <person name="Min J."/>
        </authorList>
    </citation>
    <scope>NUCLEOTIDE SEQUENCE [LARGE SCALE GENOMIC DNA]</scope>
    <source>
        <strain evidence="1 2">GR10-1</strain>
    </source>
</reference>
<dbReference type="SUPFAM" id="SSF51161">
    <property type="entry name" value="Trimeric LpxA-like enzymes"/>
    <property type="match status" value="1"/>
</dbReference>
<dbReference type="Pfam" id="PF00132">
    <property type="entry name" value="Hexapep"/>
    <property type="match status" value="2"/>
</dbReference>
<dbReference type="InterPro" id="IPR001451">
    <property type="entry name" value="Hexapep"/>
</dbReference>
<evidence type="ECO:0000313" key="1">
    <source>
        <dbReference type="EMBL" id="MCH5596483.1"/>
    </source>
</evidence>
<dbReference type="PANTHER" id="PTHR13061">
    <property type="entry name" value="DYNACTIN SUBUNIT P25"/>
    <property type="match status" value="1"/>
</dbReference>
<dbReference type="CDD" id="cd04645">
    <property type="entry name" value="LbH_gamma_CA_like"/>
    <property type="match status" value="1"/>
</dbReference>
<dbReference type="Gene3D" id="2.160.10.10">
    <property type="entry name" value="Hexapeptide repeat proteins"/>
    <property type="match status" value="1"/>
</dbReference>
<dbReference type="Proteomes" id="UP001202248">
    <property type="component" value="Unassembled WGS sequence"/>
</dbReference>
<dbReference type="RefSeq" id="WP_240825403.1">
    <property type="nucleotide sequence ID" value="NZ_JAKWBL010000001.1"/>
</dbReference>
<protein>
    <submittedName>
        <fullName evidence="1">Gamma carbonic anhydrase family protein</fullName>
    </submittedName>
</protein>
<name>A0ABS9SDQ2_9BACT</name>
<accession>A0ABS9SDQ2</accession>
<gene>
    <name evidence="1" type="ORF">MKP09_00345</name>
</gene>
<dbReference type="PANTHER" id="PTHR13061:SF29">
    <property type="entry name" value="GAMMA CARBONIC ANHYDRASE-LIKE 1, MITOCHONDRIAL-RELATED"/>
    <property type="match status" value="1"/>
</dbReference>
<dbReference type="InterPro" id="IPR050484">
    <property type="entry name" value="Transf_Hexapept/Carb_Anhydrase"/>
</dbReference>
<dbReference type="InterPro" id="IPR011004">
    <property type="entry name" value="Trimer_LpxA-like_sf"/>
</dbReference>
<proteinExistence type="predicted"/>